<evidence type="ECO:0000256" key="1">
    <source>
        <dbReference type="SAM" id="MobiDB-lite"/>
    </source>
</evidence>
<accession>A0A699KRK2</accession>
<organism evidence="2">
    <name type="scientific">Tanacetum cinerariifolium</name>
    <name type="common">Dalmatian daisy</name>
    <name type="synonym">Chrysanthemum cinerariifolium</name>
    <dbReference type="NCBI Taxonomy" id="118510"/>
    <lineage>
        <taxon>Eukaryota</taxon>
        <taxon>Viridiplantae</taxon>
        <taxon>Streptophyta</taxon>
        <taxon>Embryophyta</taxon>
        <taxon>Tracheophyta</taxon>
        <taxon>Spermatophyta</taxon>
        <taxon>Magnoliopsida</taxon>
        <taxon>eudicotyledons</taxon>
        <taxon>Gunneridae</taxon>
        <taxon>Pentapetalae</taxon>
        <taxon>asterids</taxon>
        <taxon>campanulids</taxon>
        <taxon>Asterales</taxon>
        <taxon>Asteraceae</taxon>
        <taxon>Asteroideae</taxon>
        <taxon>Anthemideae</taxon>
        <taxon>Anthemidinae</taxon>
        <taxon>Tanacetum</taxon>
    </lineage>
</organism>
<reference evidence="2" key="1">
    <citation type="journal article" date="2019" name="Sci. Rep.">
        <title>Draft genome of Tanacetum cinerariifolium, the natural source of mosquito coil.</title>
        <authorList>
            <person name="Yamashiro T."/>
            <person name="Shiraishi A."/>
            <person name="Satake H."/>
            <person name="Nakayama K."/>
        </authorList>
    </citation>
    <scope>NUCLEOTIDE SEQUENCE</scope>
</reference>
<feature type="non-terminal residue" evidence="2">
    <location>
        <position position="49"/>
    </location>
</feature>
<proteinExistence type="predicted"/>
<evidence type="ECO:0000313" key="2">
    <source>
        <dbReference type="EMBL" id="GFB01557.1"/>
    </source>
</evidence>
<sequence length="49" mass="5152">MLAILSPTIGHSDKAYDPRAVIDAWGQSNDSGSGLEAHDAPQMLEGSLQ</sequence>
<protein>
    <submittedName>
        <fullName evidence="2">Uncharacterized protein</fullName>
    </submittedName>
</protein>
<name>A0A699KRK2_TANCI</name>
<dbReference type="EMBL" id="BKCJ010533995">
    <property type="protein sequence ID" value="GFB01557.1"/>
    <property type="molecule type" value="Genomic_DNA"/>
</dbReference>
<dbReference type="AlphaFoldDB" id="A0A699KRK2"/>
<comment type="caution">
    <text evidence="2">The sequence shown here is derived from an EMBL/GenBank/DDBJ whole genome shotgun (WGS) entry which is preliminary data.</text>
</comment>
<feature type="region of interest" description="Disordered" evidence="1">
    <location>
        <begin position="25"/>
        <end position="49"/>
    </location>
</feature>
<gene>
    <name evidence="2" type="ORF">Tci_673528</name>
</gene>